<feature type="compositionally biased region" description="Basic and acidic residues" evidence="1">
    <location>
        <begin position="167"/>
        <end position="178"/>
    </location>
</feature>
<dbReference type="InterPro" id="IPR009604">
    <property type="entry name" value="LsmAD_domain"/>
</dbReference>
<feature type="compositionally biased region" description="Polar residues" evidence="1">
    <location>
        <begin position="206"/>
        <end position="253"/>
    </location>
</feature>
<dbReference type="Proteomes" id="UP000887577">
    <property type="component" value="Unplaced"/>
</dbReference>
<feature type="compositionally biased region" description="Polar residues" evidence="1">
    <location>
        <begin position="311"/>
        <end position="323"/>
    </location>
</feature>
<feature type="compositionally biased region" description="Pro residues" evidence="1">
    <location>
        <begin position="285"/>
        <end position="300"/>
    </location>
</feature>
<dbReference type="GO" id="GO:0010494">
    <property type="term" value="C:cytoplasmic stress granule"/>
    <property type="evidence" value="ECO:0007669"/>
    <property type="project" value="TreeGrafter"/>
</dbReference>
<feature type="compositionally biased region" description="Basic and acidic residues" evidence="1">
    <location>
        <begin position="192"/>
        <end position="204"/>
    </location>
</feature>
<dbReference type="GO" id="GO:0003729">
    <property type="term" value="F:mRNA binding"/>
    <property type="evidence" value="ECO:0007669"/>
    <property type="project" value="TreeGrafter"/>
</dbReference>
<feature type="compositionally biased region" description="Acidic residues" evidence="1">
    <location>
        <begin position="21"/>
        <end position="33"/>
    </location>
</feature>
<reference evidence="4" key="1">
    <citation type="submission" date="2022-11" db="UniProtKB">
        <authorList>
            <consortium name="WormBaseParasite"/>
        </authorList>
    </citation>
    <scope>IDENTIFICATION</scope>
</reference>
<feature type="domain" description="LsmAD" evidence="2">
    <location>
        <begin position="74"/>
        <end position="138"/>
    </location>
</feature>
<feature type="compositionally biased region" description="Polar residues" evidence="1">
    <location>
        <begin position="379"/>
        <end position="394"/>
    </location>
</feature>
<evidence type="ECO:0000259" key="2">
    <source>
        <dbReference type="SMART" id="SM01272"/>
    </source>
</evidence>
<dbReference type="PANTHER" id="PTHR12854">
    <property type="entry name" value="ATAXIN 2-RELATED"/>
    <property type="match status" value="1"/>
</dbReference>
<keyword evidence="3" id="KW-1185">Reference proteome</keyword>
<sequence>MADIKMINKKTSSLQISEQDPPNDEPPSQDEAEDLQKFTHWGDNGEPPVTDDTTTQVSRGGWSVEDMFRTNQNLGVQSTFKDDLTQYTTCPAEGSKEDRARAAKIAKEIETNEKSKRMAYLENDDEERDLDKETVIPDDGDDNNHSSYYQQKRNSRGSRGNNKPFGPRKEIVVPENHRANALRDPPPPPRNRQLEHGRQRDRGNQHGKSYQAGPSNAGNNDSSIQQQNRQPPLPEQQQVESQNSTTNQKSQNFSRRKEDLKSWQNNFNAAYRQNSQSPQKTPIQTSPPPVQQPQQDPPLPSQKHQPQQQQSGAAVNQTFQQPQPTAPIYPPRPTNAWQRGPPNFLINQPSQLQQQQQSQQLQQQQPQQQQQLQQPPPKTFNNTEFSQPPSNSKPNKAIETFY</sequence>
<feature type="compositionally biased region" description="Pro residues" evidence="1">
    <location>
        <begin position="324"/>
        <end position="333"/>
    </location>
</feature>
<dbReference type="AlphaFoldDB" id="A0A914Z7L9"/>
<dbReference type="SMART" id="SM01272">
    <property type="entry name" value="LsmAD"/>
    <property type="match status" value="1"/>
</dbReference>
<dbReference type="WBParaSite" id="PSU_v2.g7870.t1">
    <property type="protein sequence ID" value="PSU_v2.g7870.t1"/>
    <property type="gene ID" value="PSU_v2.g7870"/>
</dbReference>
<feature type="compositionally biased region" description="Polar residues" evidence="1">
    <location>
        <begin position="145"/>
        <end position="161"/>
    </location>
</feature>
<protein>
    <submittedName>
        <fullName evidence="4">LsmAD domain-containing protein</fullName>
    </submittedName>
</protein>
<feature type="compositionally biased region" description="Polar residues" evidence="1">
    <location>
        <begin position="262"/>
        <end position="281"/>
    </location>
</feature>
<feature type="compositionally biased region" description="Polar residues" evidence="1">
    <location>
        <begin position="9"/>
        <end position="20"/>
    </location>
</feature>
<dbReference type="GO" id="GO:0034063">
    <property type="term" value="P:stress granule assembly"/>
    <property type="evidence" value="ECO:0007669"/>
    <property type="project" value="TreeGrafter"/>
</dbReference>
<evidence type="ECO:0000313" key="4">
    <source>
        <dbReference type="WBParaSite" id="PSU_v2.g7870.t1"/>
    </source>
</evidence>
<feature type="region of interest" description="Disordered" evidence="1">
    <location>
        <begin position="1"/>
        <end position="57"/>
    </location>
</feature>
<name>A0A914Z7L9_9BILA</name>
<feature type="region of interest" description="Disordered" evidence="1">
    <location>
        <begin position="111"/>
        <end position="402"/>
    </location>
</feature>
<evidence type="ECO:0000256" key="1">
    <source>
        <dbReference type="SAM" id="MobiDB-lite"/>
    </source>
</evidence>
<feature type="compositionally biased region" description="Low complexity" evidence="1">
    <location>
        <begin position="301"/>
        <end position="310"/>
    </location>
</feature>
<accession>A0A914Z7L9</accession>
<proteinExistence type="predicted"/>
<dbReference type="PANTHER" id="PTHR12854:SF7">
    <property type="entry name" value="ATAXIN-2 HOMOLOG"/>
    <property type="match status" value="1"/>
</dbReference>
<dbReference type="InterPro" id="IPR045117">
    <property type="entry name" value="ATXN2-like"/>
</dbReference>
<evidence type="ECO:0000313" key="3">
    <source>
        <dbReference type="Proteomes" id="UP000887577"/>
    </source>
</evidence>
<feature type="compositionally biased region" description="Low complexity" evidence="1">
    <location>
        <begin position="348"/>
        <end position="373"/>
    </location>
</feature>
<organism evidence="3 4">
    <name type="scientific">Panagrolaimus superbus</name>
    <dbReference type="NCBI Taxonomy" id="310955"/>
    <lineage>
        <taxon>Eukaryota</taxon>
        <taxon>Metazoa</taxon>
        <taxon>Ecdysozoa</taxon>
        <taxon>Nematoda</taxon>
        <taxon>Chromadorea</taxon>
        <taxon>Rhabditida</taxon>
        <taxon>Tylenchina</taxon>
        <taxon>Panagrolaimomorpha</taxon>
        <taxon>Panagrolaimoidea</taxon>
        <taxon>Panagrolaimidae</taxon>
        <taxon>Panagrolaimus</taxon>
    </lineage>
</organism>